<dbReference type="Pfam" id="PF14111">
    <property type="entry name" value="DUF4283"/>
    <property type="match status" value="1"/>
</dbReference>
<evidence type="ECO:0000313" key="2">
    <source>
        <dbReference type="EMBL" id="MBA0780592.1"/>
    </source>
</evidence>
<name>A0A7J9F5K8_9ROSI</name>
<proteinExistence type="predicted"/>
<evidence type="ECO:0000313" key="3">
    <source>
        <dbReference type="Proteomes" id="UP000593568"/>
    </source>
</evidence>
<dbReference type="PANTHER" id="PTHR31286">
    <property type="entry name" value="GLYCINE-RICH CELL WALL STRUCTURAL PROTEIN 1.8-LIKE"/>
    <property type="match status" value="1"/>
</dbReference>
<dbReference type="InterPro" id="IPR040256">
    <property type="entry name" value="At4g02000-like"/>
</dbReference>
<dbReference type="InterPro" id="IPR025558">
    <property type="entry name" value="DUF4283"/>
</dbReference>
<gene>
    <name evidence="2" type="ORF">Gotri_004678</name>
</gene>
<dbReference type="PANTHER" id="PTHR31286:SF99">
    <property type="entry name" value="DUF4283 DOMAIN-CONTAINING PROTEIN"/>
    <property type="match status" value="1"/>
</dbReference>
<accession>A0A7J9F5K8</accession>
<protein>
    <recommendedName>
        <fullName evidence="1">DUF4283 domain-containing protein</fullName>
    </recommendedName>
</protein>
<organism evidence="2 3">
    <name type="scientific">Gossypium trilobum</name>
    <dbReference type="NCBI Taxonomy" id="34281"/>
    <lineage>
        <taxon>Eukaryota</taxon>
        <taxon>Viridiplantae</taxon>
        <taxon>Streptophyta</taxon>
        <taxon>Embryophyta</taxon>
        <taxon>Tracheophyta</taxon>
        <taxon>Spermatophyta</taxon>
        <taxon>Magnoliopsida</taxon>
        <taxon>eudicotyledons</taxon>
        <taxon>Gunneridae</taxon>
        <taxon>Pentapetalae</taxon>
        <taxon>rosids</taxon>
        <taxon>malvids</taxon>
        <taxon>Malvales</taxon>
        <taxon>Malvaceae</taxon>
        <taxon>Malvoideae</taxon>
        <taxon>Gossypium</taxon>
    </lineage>
</organism>
<keyword evidence="3" id="KW-1185">Reference proteome</keyword>
<comment type="caution">
    <text evidence="2">The sequence shown here is derived from an EMBL/GenBank/DDBJ whole genome shotgun (WGS) entry which is preliminary data.</text>
</comment>
<feature type="domain" description="DUF4283" evidence="1">
    <location>
        <begin position="3"/>
        <end position="82"/>
    </location>
</feature>
<dbReference type="EMBL" id="JABEZW010000011">
    <property type="protein sequence ID" value="MBA0780592.1"/>
    <property type="molecule type" value="Genomic_DNA"/>
</dbReference>
<dbReference type="Proteomes" id="UP000593568">
    <property type="component" value="Unassembled WGS sequence"/>
</dbReference>
<reference evidence="2 3" key="1">
    <citation type="journal article" date="2019" name="Genome Biol. Evol.">
        <title>Insights into the evolution of the New World diploid cottons (Gossypium, subgenus Houzingenia) based on genome sequencing.</title>
        <authorList>
            <person name="Grover C.E."/>
            <person name="Arick M.A. 2nd"/>
            <person name="Thrash A."/>
            <person name="Conover J.L."/>
            <person name="Sanders W.S."/>
            <person name="Peterson D.G."/>
            <person name="Frelichowski J.E."/>
            <person name="Scheffler J.A."/>
            <person name="Scheffler B.E."/>
            <person name="Wendel J.F."/>
        </authorList>
    </citation>
    <scope>NUCLEOTIDE SEQUENCE [LARGE SCALE GENOMIC DNA]</scope>
    <source>
        <strain evidence="2">8</strain>
        <tissue evidence="2">Leaf</tissue>
    </source>
</reference>
<dbReference type="AlphaFoldDB" id="A0A7J9F5K8"/>
<evidence type="ECO:0000259" key="1">
    <source>
        <dbReference type="Pfam" id="PF14111"/>
    </source>
</evidence>
<sequence length="210" mass="24012">MAKTIIIKLLGRKIAFNALLNRVTMLWRTKCSFQLIDFENDYYLARFNDEEDYNKVLTNRPWVIFGQYLTVRHWSPDFSTTQVEAGIQVVWVCLSGVSKSYYSSFLLKVIGQAIGSIVRIDENNDSRVEYESLPNVCFRCGLYGHRIDLCMKKRPFSPIVDGIAFCSCTSVGKTSSSGFVTEGKRKLLRVVDDSRTLETAEREKYGGKIK</sequence>